<evidence type="ECO:0000313" key="3">
    <source>
        <dbReference type="EMBL" id="GJS98571.1"/>
    </source>
</evidence>
<name>A0ABQ5AAG3_9ASTR</name>
<feature type="region of interest" description="Disordered" evidence="2">
    <location>
        <begin position="157"/>
        <end position="188"/>
    </location>
</feature>
<organism evidence="3 4">
    <name type="scientific">Tanacetum coccineum</name>
    <dbReference type="NCBI Taxonomy" id="301880"/>
    <lineage>
        <taxon>Eukaryota</taxon>
        <taxon>Viridiplantae</taxon>
        <taxon>Streptophyta</taxon>
        <taxon>Embryophyta</taxon>
        <taxon>Tracheophyta</taxon>
        <taxon>Spermatophyta</taxon>
        <taxon>Magnoliopsida</taxon>
        <taxon>eudicotyledons</taxon>
        <taxon>Gunneridae</taxon>
        <taxon>Pentapetalae</taxon>
        <taxon>asterids</taxon>
        <taxon>campanulids</taxon>
        <taxon>Asterales</taxon>
        <taxon>Asteraceae</taxon>
        <taxon>Asteroideae</taxon>
        <taxon>Anthemideae</taxon>
        <taxon>Anthemidinae</taxon>
        <taxon>Tanacetum</taxon>
    </lineage>
</organism>
<evidence type="ECO:0000256" key="1">
    <source>
        <dbReference type="SAM" id="Coils"/>
    </source>
</evidence>
<proteinExistence type="predicted"/>
<dbReference type="EMBL" id="BQNB010012055">
    <property type="protein sequence ID" value="GJS98571.1"/>
    <property type="molecule type" value="Genomic_DNA"/>
</dbReference>
<evidence type="ECO:0000313" key="4">
    <source>
        <dbReference type="Proteomes" id="UP001151760"/>
    </source>
</evidence>
<keyword evidence="4" id="KW-1185">Reference proteome</keyword>
<dbReference type="Proteomes" id="UP001151760">
    <property type="component" value="Unassembled WGS sequence"/>
</dbReference>
<feature type="coiled-coil region" evidence="1">
    <location>
        <begin position="77"/>
        <end position="104"/>
    </location>
</feature>
<evidence type="ECO:0000256" key="2">
    <source>
        <dbReference type="SAM" id="MobiDB-lite"/>
    </source>
</evidence>
<keyword evidence="1" id="KW-0175">Coiled coil</keyword>
<comment type="caution">
    <text evidence="3">The sequence shown here is derived from an EMBL/GenBank/DDBJ whole genome shotgun (WGS) entry which is preliminary data.</text>
</comment>
<protein>
    <submittedName>
        <fullName evidence="3">Uncharacterized protein</fullName>
    </submittedName>
</protein>
<reference evidence="3" key="2">
    <citation type="submission" date="2022-01" db="EMBL/GenBank/DDBJ databases">
        <authorList>
            <person name="Yamashiro T."/>
            <person name="Shiraishi A."/>
            <person name="Satake H."/>
            <person name="Nakayama K."/>
        </authorList>
    </citation>
    <scope>NUCLEOTIDE SEQUENCE</scope>
</reference>
<gene>
    <name evidence="3" type="ORF">Tco_0819741</name>
</gene>
<accession>A0ABQ5AAG3</accession>
<reference evidence="3" key="1">
    <citation type="journal article" date="2022" name="Int. J. Mol. Sci.">
        <title>Draft Genome of Tanacetum Coccineum: Genomic Comparison of Closely Related Tanacetum-Family Plants.</title>
        <authorList>
            <person name="Yamashiro T."/>
            <person name="Shiraishi A."/>
            <person name="Nakayama K."/>
            <person name="Satake H."/>
        </authorList>
    </citation>
    <scope>NUCLEOTIDE SEQUENCE</scope>
</reference>
<sequence length="188" mass="21457">MLVPLRVNLGVLKIGIRAKGYRELDHDGKSTPPGHIADLPEDEPVLPEPAPVIFDHAPLHLEGYLSDVEEEEEILCHSKMEQLVTDLSRQIQELKEEDAWVENKELREMLETAQERAGYYHESDEYYRHRLARIPYDPVTDPTMRARSDDPYVMARDAAIVPARDDDDSVAPKDPQPSEPRGSPRDPQ</sequence>